<dbReference type="Proteomes" id="UP000019225">
    <property type="component" value="Chromosome"/>
</dbReference>
<sequence>MFVGLLGSFEVRLGDRPVTPSAPKLRTVLALLALSADSVVHLDQLVEELWEHNPPGSPSTTLQTYVYQLRKLLAGAYGPVEDTLPNGVTLLTRSQGYEFRLSKDSVVDVQTFETLLERGRRALDGGRTEEAAQLLRDALGQWRGPAFGGITTGPVLSARATHLEESRKSALELRFEADLALGRHRRVVDELAGVVKAQPTHEGFSAKLMTALYRCGRRVEALEVFQRLRSEFVAQLGLEPSLTLNALHQSVLTDDPALVLPASTVRIAAVPAQPEPEPEPAPQARPIAPVTRLPLPAPEGTIAQIPPATFHFVGRHNELALLTELIGAAATDDRHGLRMAEVTGPPGVGKSTLVVTAAHHVRRSFPDGQVFVDLRPVNDGAESLHEVLAGALRSAGVPLRPGQVTAAEIAYSFRSWSAERRVLVVADDVMSIGQLDGIRPSGPGSAMLVTSRRRLHCPGAVSAIELAPLSISEGVQLLQAVLGEARVREEREHAAELVGLCLRLPLVISAIGGRLAYRRRWTLARMRYRLAADPGVLLRVRTGGATLRDTLVGNYWTLTAQQRAAFLAVAAQDEDFVDERVLAELLATDTMDAEELLEALADSYLLEEVMDLVYGSTTRYRITKPLRLIAAEVLRPARGCQSEPVLQSGFSPSSQARASLVDDSDEAVVDHGPAGRSLTG</sequence>
<dbReference type="Pfam" id="PF03704">
    <property type="entry name" value="BTAD"/>
    <property type="match status" value="1"/>
</dbReference>
<dbReference type="PANTHER" id="PTHR35807:SF1">
    <property type="entry name" value="TRANSCRIPTIONAL REGULATOR REDD"/>
    <property type="match status" value="1"/>
</dbReference>
<dbReference type="PATRIC" id="fig|1449976.3.peg.7865"/>
<dbReference type="SUPFAM" id="SSF46894">
    <property type="entry name" value="C-terminal effector domain of the bipartite response regulators"/>
    <property type="match status" value="1"/>
</dbReference>
<dbReference type="GO" id="GO:0006355">
    <property type="term" value="P:regulation of DNA-templated transcription"/>
    <property type="evidence" value="ECO:0007669"/>
    <property type="project" value="InterPro"/>
</dbReference>
<dbReference type="PANTHER" id="PTHR35807">
    <property type="entry name" value="TRANSCRIPTIONAL REGULATOR REDD-RELATED"/>
    <property type="match status" value="1"/>
</dbReference>
<dbReference type="InterPro" id="IPR027417">
    <property type="entry name" value="P-loop_NTPase"/>
</dbReference>
<keyword evidence="4" id="KW-0804">Transcription</keyword>
<organism evidence="8 9">
    <name type="scientific">Kutzneria albida DSM 43870</name>
    <dbReference type="NCBI Taxonomy" id="1449976"/>
    <lineage>
        <taxon>Bacteria</taxon>
        <taxon>Bacillati</taxon>
        <taxon>Actinomycetota</taxon>
        <taxon>Actinomycetes</taxon>
        <taxon>Pseudonocardiales</taxon>
        <taxon>Pseudonocardiaceae</taxon>
        <taxon>Kutzneria</taxon>
    </lineage>
</organism>
<dbReference type="SUPFAM" id="SSF48452">
    <property type="entry name" value="TPR-like"/>
    <property type="match status" value="1"/>
</dbReference>
<dbReference type="SMART" id="SM01043">
    <property type="entry name" value="BTAD"/>
    <property type="match status" value="1"/>
</dbReference>
<evidence type="ECO:0000256" key="1">
    <source>
        <dbReference type="ARBA" id="ARBA00005820"/>
    </source>
</evidence>
<dbReference type="InterPro" id="IPR005158">
    <property type="entry name" value="BTAD"/>
</dbReference>
<evidence type="ECO:0000256" key="3">
    <source>
        <dbReference type="ARBA" id="ARBA00023125"/>
    </source>
</evidence>
<dbReference type="PRINTS" id="PR00364">
    <property type="entry name" value="DISEASERSIST"/>
</dbReference>
<dbReference type="InterPro" id="IPR036388">
    <property type="entry name" value="WH-like_DNA-bd_sf"/>
</dbReference>
<evidence type="ECO:0000313" key="8">
    <source>
        <dbReference type="EMBL" id="AHI01190.1"/>
    </source>
</evidence>
<dbReference type="EMBL" id="CP007155">
    <property type="protein sequence ID" value="AHI01190.1"/>
    <property type="molecule type" value="Genomic_DNA"/>
</dbReference>
<name>W5WSS2_9PSEU</name>
<dbReference type="Gene3D" id="3.40.50.300">
    <property type="entry name" value="P-loop containing nucleotide triphosphate hydrolases"/>
    <property type="match status" value="1"/>
</dbReference>
<dbReference type="InterPro" id="IPR051677">
    <property type="entry name" value="AfsR-DnrI-RedD_regulator"/>
</dbReference>
<dbReference type="SUPFAM" id="SSF52540">
    <property type="entry name" value="P-loop containing nucleoside triphosphate hydrolases"/>
    <property type="match status" value="1"/>
</dbReference>
<dbReference type="InterPro" id="IPR001867">
    <property type="entry name" value="OmpR/PhoB-type_DNA-bd"/>
</dbReference>
<keyword evidence="3 5" id="KW-0238">DNA-binding</keyword>
<feature type="DNA-binding region" description="OmpR/PhoB-type" evidence="5">
    <location>
        <begin position="1"/>
        <end position="101"/>
    </location>
</feature>
<keyword evidence="9" id="KW-1185">Reference proteome</keyword>
<evidence type="ECO:0000256" key="4">
    <source>
        <dbReference type="ARBA" id="ARBA00023163"/>
    </source>
</evidence>
<evidence type="ECO:0000256" key="2">
    <source>
        <dbReference type="ARBA" id="ARBA00023015"/>
    </source>
</evidence>
<dbReference type="AlphaFoldDB" id="W5WSS2"/>
<dbReference type="CDD" id="cd15831">
    <property type="entry name" value="BTAD"/>
    <property type="match status" value="1"/>
</dbReference>
<dbReference type="GO" id="GO:0003677">
    <property type="term" value="F:DNA binding"/>
    <property type="evidence" value="ECO:0007669"/>
    <property type="project" value="UniProtKB-UniRule"/>
</dbReference>
<gene>
    <name evidence="8" type="ORF">KALB_7832</name>
</gene>
<reference evidence="8 9" key="1">
    <citation type="journal article" date="2014" name="BMC Genomics">
        <title>Complete genome sequence of producer of the glycopeptide antibiotic Aculeximycin Kutzneria albida DSM 43870T, a representative of minor genus of Pseudonocardiaceae.</title>
        <authorList>
            <person name="Rebets Y."/>
            <person name="Tokovenko B."/>
            <person name="Lushchyk I."/>
            <person name="Ruckert C."/>
            <person name="Zaburannyi N."/>
            <person name="Bechthold A."/>
            <person name="Kalinowski J."/>
            <person name="Luzhetskyy A."/>
        </authorList>
    </citation>
    <scope>NUCLEOTIDE SEQUENCE [LARGE SCALE GENOMIC DNA]</scope>
    <source>
        <strain evidence="8">DSM 43870</strain>
    </source>
</reference>
<dbReference type="GO" id="GO:0000160">
    <property type="term" value="P:phosphorelay signal transduction system"/>
    <property type="evidence" value="ECO:0007669"/>
    <property type="project" value="InterPro"/>
</dbReference>
<dbReference type="InterPro" id="IPR016032">
    <property type="entry name" value="Sig_transdc_resp-reg_C-effctor"/>
</dbReference>
<feature type="region of interest" description="Disordered" evidence="6">
    <location>
        <begin position="661"/>
        <end position="680"/>
    </location>
</feature>
<dbReference type="HOGENOM" id="CLU_004665_6_0_11"/>
<feature type="domain" description="OmpR/PhoB-type" evidence="7">
    <location>
        <begin position="1"/>
        <end position="101"/>
    </location>
</feature>
<dbReference type="Gene3D" id="1.10.10.10">
    <property type="entry name" value="Winged helix-like DNA-binding domain superfamily/Winged helix DNA-binding domain"/>
    <property type="match status" value="1"/>
</dbReference>
<evidence type="ECO:0000259" key="7">
    <source>
        <dbReference type="PROSITE" id="PS51755"/>
    </source>
</evidence>
<dbReference type="RefSeq" id="WP_025361009.1">
    <property type="nucleotide sequence ID" value="NZ_CP007155.1"/>
</dbReference>
<dbReference type="KEGG" id="kal:KALB_7832"/>
<dbReference type="STRING" id="1449976.KALB_7832"/>
<evidence type="ECO:0000313" key="9">
    <source>
        <dbReference type="Proteomes" id="UP000019225"/>
    </source>
</evidence>
<proteinExistence type="inferred from homology"/>
<evidence type="ECO:0000256" key="5">
    <source>
        <dbReference type="PROSITE-ProRule" id="PRU01091"/>
    </source>
</evidence>
<dbReference type="OrthoDB" id="5521887at2"/>
<evidence type="ECO:0000256" key="6">
    <source>
        <dbReference type="SAM" id="MobiDB-lite"/>
    </source>
</evidence>
<comment type="similarity">
    <text evidence="1">Belongs to the AfsR/DnrI/RedD regulatory family.</text>
</comment>
<dbReference type="PROSITE" id="PS51755">
    <property type="entry name" value="OMPR_PHOB"/>
    <property type="match status" value="1"/>
</dbReference>
<dbReference type="eggNOG" id="COG3629">
    <property type="taxonomic scope" value="Bacteria"/>
</dbReference>
<dbReference type="Pfam" id="PF00486">
    <property type="entry name" value="Trans_reg_C"/>
    <property type="match status" value="1"/>
</dbReference>
<dbReference type="Gene3D" id="1.25.40.10">
    <property type="entry name" value="Tetratricopeptide repeat domain"/>
    <property type="match status" value="1"/>
</dbReference>
<dbReference type="SMART" id="SM00862">
    <property type="entry name" value="Trans_reg_C"/>
    <property type="match status" value="1"/>
</dbReference>
<keyword evidence="2" id="KW-0805">Transcription regulation</keyword>
<accession>W5WSS2</accession>
<dbReference type="GO" id="GO:0043531">
    <property type="term" value="F:ADP binding"/>
    <property type="evidence" value="ECO:0007669"/>
    <property type="project" value="InterPro"/>
</dbReference>
<protein>
    <recommendedName>
        <fullName evidence="7">OmpR/PhoB-type domain-containing protein</fullName>
    </recommendedName>
</protein>
<dbReference type="InterPro" id="IPR011990">
    <property type="entry name" value="TPR-like_helical_dom_sf"/>
</dbReference>